<dbReference type="OrthoDB" id="2452131at2"/>
<dbReference type="AlphaFoldDB" id="A0A163EYA3"/>
<dbReference type="InterPro" id="IPR025007">
    <property type="entry name" value="DUF3899"/>
</dbReference>
<organism evidence="3 4">
    <name type="scientific">Bhargavaea cecembensis</name>
    <dbReference type="NCBI Taxonomy" id="394098"/>
    <lineage>
        <taxon>Bacteria</taxon>
        <taxon>Bacillati</taxon>
        <taxon>Bacillota</taxon>
        <taxon>Bacilli</taxon>
        <taxon>Bacillales</taxon>
        <taxon>Caryophanaceae</taxon>
        <taxon>Bhargavaea</taxon>
    </lineage>
</organism>
<protein>
    <recommendedName>
        <fullName evidence="2">DUF3899 domain-containing protein</fullName>
    </recommendedName>
</protein>
<feature type="transmembrane region" description="Helical" evidence="1">
    <location>
        <begin position="5"/>
        <end position="22"/>
    </location>
</feature>
<feature type="domain" description="DUF3899" evidence="2">
    <location>
        <begin position="33"/>
        <end position="115"/>
    </location>
</feature>
<feature type="transmembrane region" description="Helical" evidence="1">
    <location>
        <begin position="100"/>
        <end position="119"/>
    </location>
</feature>
<gene>
    <name evidence="3" type="ORF">AV656_13110</name>
</gene>
<evidence type="ECO:0000313" key="4">
    <source>
        <dbReference type="Proteomes" id="UP000076490"/>
    </source>
</evidence>
<sequence>MNRRYAPVIFVIPPMFVGWSWMTHTPDPVQAADILFWASILVLITGGVLYIARHDVTETFTRNWRKFFRSLNRKESYIREAEGGKKDPEFRKAPLPYRPVLLFGLYLFTVSIIASILAMA</sequence>
<dbReference type="EMBL" id="LQNT01000011">
    <property type="protein sequence ID" value="KZE37496.1"/>
    <property type="molecule type" value="Genomic_DNA"/>
</dbReference>
<comment type="caution">
    <text evidence="3">The sequence shown here is derived from an EMBL/GenBank/DDBJ whole genome shotgun (WGS) entry which is preliminary data.</text>
</comment>
<name>A0A163EYA3_9BACL</name>
<keyword evidence="1" id="KW-0812">Transmembrane</keyword>
<feature type="transmembrane region" description="Helical" evidence="1">
    <location>
        <begin position="34"/>
        <end position="52"/>
    </location>
</feature>
<evidence type="ECO:0000259" key="2">
    <source>
        <dbReference type="Pfam" id="PF13038"/>
    </source>
</evidence>
<evidence type="ECO:0000313" key="3">
    <source>
        <dbReference type="EMBL" id="KZE37496.1"/>
    </source>
</evidence>
<reference evidence="3 4" key="1">
    <citation type="submission" date="2016-01" db="EMBL/GenBank/DDBJ databases">
        <title>Whole genome sequencing of Bhargavaea cecembensis T14.</title>
        <authorList>
            <person name="Hong K.W."/>
        </authorList>
    </citation>
    <scope>NUCLEOTIDE SEQUENCE [LARGE SCALE GENOMIC DNA]</scope>
    <source>
        <strain evidence="3 4">T14</strain>
    </source>
</reference>
<evidence type="ECO:0000256" key="1">
    <source>
        <dbReference type="SAM" id="Phobius"/>
    </source>
</evidence>
<dbReference type="Proteomes" id="UP000076490">
    <property type="component" value="Unassembled WGS sequence"/>
</dbReference>
<keyword evidence="1" id="KW-0472">Membrane</keyword>
<dbReference type="RefSeq" id="WP_063182793.1">
    <property type="nucleotide sequence ID" value="NZ_LQNT01000011.1"/>
</dbReference>
<dbReference type="Pfam" id="PF13038">
    <property type="entry name" value="DUF3899"/>
    <property type="match status" value="1"/>
</dbReference>
<proteinExistence type="predicted"/>
<accession>A0A163EYA3</accession>
<keyword evidence="1" id="KW-1133">Transmembrane helix</keyword>